<dbReference type="CDD" id="cd00261">
    <property type="entry name" value="AAI_SS"/>
    <property type="match status" value="1"/>
</dbReference>
<keyword evidence="1" id="KW-0732">Signal</keyword>
<sequence length="199" mass="21906">MPFLQSRISPPSRCQVLRRKCCDQMKQVEPHYRQQAIYDMVLSIMEQQPHQQGDQQGHTMTMVEAAQMAQQLPAMCGLQQPSYGTFPFGMAGGGSYQPSYGTSPFGGLYQPSYGASSPFGMAAGGMYQQPGYGTSPFDMAGAGMFQPSYGASTYGMAGAGGGLFGMAGCRRWYVRHGRWWSIRTELRHARRSVRHGRSC</sequence>
<organism evidence="6 7">
    <name type="scientific">Eleusine coracana subsp. coracana</name>
    <dbReference type="NCBI Taxonomy" id="191504"/>
    <lineage>
        <taxon>Eukaryota</taxon>
        <taxon>Viridiplantae</taxon>
        <taxon>Streptophyta</taxon>
        <taxon>Embryophyta</taxon>
        <taxon>Tracheophyta</taxon>
        <taxon>Spermatophyta</taxon>
        <taxon>Magnoliopsida</taxon>
        <taxon>Liliopsida</taxon>
        <taxon>Poales</taxon>
        <taxon>Poaceae</taxon>
        <taxon>PACMAD clade</taxon>
        <taxon>Chloridoideae</taxon>
        <taxon>Cynodonteae</taxon>
        <taxon>Eleusininae</taxon>
        <taxon>Eleusine</taxon>
    </lineage>
</organism>
<evidence type="ECO:0000256" key="4">
    <source>
        <dbReference type="ARBA" id="ARBA00023784"/>
    </source>
</evidence>
<dbReference type="GO" id="GO:0045735">
    <property type="term" value="F:nutrient reservoir activity"/>
    <property type="evidence" value="ECO:0007669"/>
    <property type="project" value="UniProtKB-KW"/>
</dbReference>
<dbReference type="SUPFAM" id="SSF47699">
    <property type="entry name" value="Bifunctional inhibitor/lipid-transfer protein/seed storage 2S albumin"/>
    <property type="match status" value="1"/>
</dbReference>
<dbReference type="AlphaFoldDB" id="A0AAV5FHJ3"/>
<feature type="domain" description="Bifunctional inhibitor/plant lipid transfer protein/seed storage helical" evidence="5">
    <location>
        <begin position="2"/>
        <end position="45"/>
    </location>
</feature>
<keyword evidence="3" id="KW-0708">Seed storage protein</keyword>
<reference evidence="6" key="1">
    <citation type="journal article" date="2018" name="DNA Res.">
        <title>Multiple hybrid de novo genome assembly of finger millet, an orphan allotetraploid crop.</title>
        <authorList>
            <person name="Hatakeyama M."/>
            <person name="Aluri S."/>
            <person name="Balachadran M.T."/>
            <person name="Sivarajan S.R."/>
            <person name="Patrignani A."/>
            <person name="Gruter S."/>
            <person name="Poveda L."/>
            <person name="Shimizu-Inatsugi R."/>
            <person name="Baeten J."/>
            <person name="Francoijs K.J."/>
            <person name="Nataraja K.N."/>
            <person name="Reddy Y.A.N."/>
            <person name="Phadnis S."/>
            <person name="Ravikumar R.L."/>
            <person name="Schlapbach R."/>
            <person name="Sreeman S.M."/>
            <person name="Shimizu K.K."/>
        </authorList>
    </citation>
    <scope>NUCLEOTIDE SEQUENCE</scope>
</reference>
<name>A0AAV5FHJ3_ELECO</name>
<dbReference type="InterPro" id="IPR016140">
    <property type="entry name" value="Bifunc_inhib/LTP/seed_store"/>
</dbReference>
<dbReference type="PANTHER" id="PTHR33454">
    <property type="entry name" value="PROLAMIN PPROL 14P"/>
    <property type="match status" value="1"/>
</dbReference>
<dbReference type="EMBL" id="BQKI01000085">
    <property type="protein sequence ID" value="GJN33910.1"/>
    <property type="molecule type" value="Genomic_DNA"/>
</dbReference>
<protein>
    <recommendedName>
        <fullName evidence="5">Bifunctional inhibitor/plant lipid transfer protein/seed storage helical domain-containing protein</fullName>
    </recommendedName>
</protein>
<gene>
    <name evidence="6" type="primary">gb22540</name>
    <name evidence="6" type="ORF">PR202_gb22540</name>
</gene>
<comment type="caution">
    <text evidence="6">The sequence shown here is derived from an EMBL/GenBank/DDBJ whole genome shotgun (WGS) entry which is preliminary data.</text>
</comment>
<evidence type="ECO:0000256" key="3">
    <source>
        <dbReference type="ARBA" id="ARBA00023129"/>
    </source>
</evidence>
<dbReference type="PANTHER" id="PTHR33454:SF19">
    <property type="entry name" value="PROLAMIN PPROL 14P"/>
    <property type="match status" value="1"/>
</dbReference>
<comment type="similarity">
    <text evidence="4">Belongs to the prolamin family.</text>
</comment>
<reference evidence="6" key="2">
    <citation type="submission" date="2021-12" db="EMBL/GenBank/DDBJ databases">
        <title>Resequencing data analysis of finger millet.</title>
        <authorList>
            <person name="Hatakeyama M."/>
            <person name="Aluri S."/>
            <person name="Balachadran M.T."/>
            <person name="Sivarajan S.R."/>
            <person name="Poveda L."/>
            <person name="Shimizu-Inatsugi R."/>
            <person name="Schlapbach R."/>
            <person name="Sreeman S.M."/>
            <person name="Shimizu K.K."/>
        </authorList>
    </citation>
    <scope>NUCLEOTIDE SEQUENCE</scope>
</reference>
<evidence type="ECO:0000259" key="5">
    <source>
        <dbReference type="Pfam" id="PF13016"/>
    </source>
</evidence>
<keyword evidence="7" id="KW-1185">Reference proteome</keyword>
<dbReference type="Gene3D" id="1.10.110.10">
    <property type="entry name" value="Plant lipid-transfer and hydrophobic proteins"/>
    <property type="match status" value="1"/>
</dbReference>
<dbReference type="InterPro" id="IPR036312">
    <property type="entry name" value="Bifun_inhib/LTP/seed_sf"/>
</dbReference>
<evidence type="ECO:0000313" key="7">
    <source>
        <dbReference type="Proteomes" id="UP001054889"/>
    </source>
</evidence>
<evidence type="ECO:0000256" key="1">
    <source>
        <dbReference type="ARBA" id="ARBA00022729"/>
    </source>
</evidence>
<dbReference type="Proteomes" id="UP001054889">
    <property type="component" value="Unassembled WGS sequence"/>
</dbReference>
<keyword evidence="2" id="KW-0758">Storage protein</keyword>
<proteinExistence type="inferred from homology"/>
<dbReference type="Pfam" id="PF13016">
    <property type="entry name" value="Gliadin"/>
    <property type="match status" value="1"/>
</dbReference>
<dbReference type="InterPro" id="IPR001954">
    <property type="entry name" value="Glia_glutenin"/>
</dbReference>
<accession>A0AAV5FHJ3</accession>
<evidence type="ECO:0000313" key="6">
    <source>
        <dbReference type="EMBL" id="GJN33910.1"/>
    </source>
</evidence>
<evidence type="ECO:0000256" key="2">
    <source>
        <dbReference type="ARBA" id="ARBA00022761"/>
    </source>
</evidence>